<dbReference type="InterPro" id="IPR050433">
    <property type="entry name" value="Myc_transcription_factors"/>
</dbReference>
<dbReference type="GO" id="GO:0003700">
    <property type="term" value="F:DNA-binding transcription factor activity"/>
    <property type="evidence" value="ECO:0007669"/>
    <property type="project" value="InterPro"/>
</dbReference>
<dbReference type="GO" id="GO:0046983">
    <property type="term" value="F:protein dimerization activity"/>
    <property type="evidence" value="ECO:0007669"/>
    <property type="project" value="InterPro"/>
</dbReference>
<dbReference type="FunFam" id="4.10.280.10:FF:000019">
    <property type="entry name" value="Myc proto-oncogene protein"/>
    <property type="match status" value="1"/>
</dbReference>
<dbReference type="PANTHER" id="PTHR45851">
    <property type="entry name" value="MYC PROTO-ONCOGENE"/>
    <property type="match status" value="1"/>
</dbReference>
<organism evidence="4">
    <name type="scientific">Petromyzon marinus</name>
    <name type="common">Sea lamprey</name>
    <dbReference type="NCBI Taxonomy" id="7757"/>
    <lineage>
        <taxon>Eukaryota</taxon>
        <taxon>Metazoa</taxon>
        <taxon>Chordata</taxon>
        <taxon>Craniata</taxon>
        <taxon>Vertebrata</taxon>
        <taxon>Cyclostomata</taxon>
        <taxon>Hyperoartia</taxon>
        <taxon>Petromyzontiformes</taxon>
        <taxon>Petromyzontidae</taxon>
        <taxon>Petromyzon</taxon>
    </lineage>
</organism>
<dbReference type="InterPro" id="IPR012682">
    <property type="entry name" value="Tscrpt_reg_Myc_N"/>
</dbReference>
<dbReference type="HOGENOM" id="CLU_060756_1_0_1"/>
<dbReference type="GeneTree" id="ENSGT00940000158432"/>
<evidence type="ECO:0000256" key="2">
    <source>
        <dbReference type="SAM" id="MobiDB-lite"/>
    </source>
</evidence>
<feature type="region of interest" description="Disordered" evidence="2">
    <location>
        <begin position="86"/>
        <end position="121"/>
    </location>
</feature>
<dbReference type="OMA" id="MTTIPCA"/>
<reference evidence="4" key="1">
    <citation type="submission" date="2025-08" db="UniProtKB">
        <authorList>
            <consortium name="Ensembl"/>
        </authorList>
    </citation>
    <scope>IDENTIFICATION</scope>
</reference>
<keyword evidence="1" id="KW-0238">DNA-binding</keyword>
<dbReference type="SUPFAM" id="SSF47459">
    <property type="entry name" value="HLH, helix-loop-helix DNA-binding domain"/>
    <property type="match status" value="1"/>
</dbReference>
<evidence type="ECO:0000259" key="3">
    <source>
        <dbReference type="PROSITE" id="PS50888"/>
    </source>
</evidence>
<dbReference type="PROSITE" id="PS50888">
    <property type="entry name" value="BHLH"/>
    <property type="match status" value="1"/>
</dbReference>
<dbReference type="GO" id="GO:0003677">
    <property type="term" value="F:DNA binding"/>
    <property type="evidence" value="ECO:0007669"/>
    <property type="project" value="UniProtKB-KW"/>
</dbReference>
<dbReference type="Pfam" id="PF01056">
    <property type="entry name" value="Myc_N"/>
    <property type="match status" value="1"/>
</dbReference>
<dbReference type="InterPro" id="IPR002418">
    <property type="entry name" value="Tscrpt_reg_Myc"/>
</dbReference>
<evidence type="ECO:0000313" key="4">
    <source>
        <dbReference type="Ensembl" id="ENSPMAP00000009801.1"/>
    </source>
</evidence>
<dbReference type="STRING" id="7757.ENSPMAP00000009801"/>
<evidence type="ECO:0000256" key="1">
    <source>
        <dbReference type="ARBA" id="ARBA00023125"/>
    </source>
</evidence>
<dbReference type="Pfam" id="PF00010">
    <property type="entry name" value="HLH"/>
    <property type="match status" value="1"/>
</dbReference>
<name>S4RX61_PETMA</name>
<dbReference type="InterPro" id="IPR011598">
    <property type="entry name" value="bHLH_dom"/>
</dbReference>
<proteinExistence type="predicted"/>
<dbReference type="AlphaFoldDB" id="S4RX61"/>
<dbReference type="PRINTS" id="PR00044">
    <property type="entry name" value="LEUZIPPRMYC"/>
</dbReference>
<feature type="domain" description="BHLH" evidence="3">
    <location>
        <begin position="113"/>
        <end position="165"/>
    </location>
</feature>
<dbReference type="Gene3D" id="4.10.280.10">
    <property type="entry name" value="Helix-loop-helix DNA-binding domain"/>
    <property type="match status" value="1"/>
</dbReference>
<dbReference type="SMART" id="SM00353">
    <property type="entry name" value="HLH"/>
    <property type="match status" value="1"/>
</dbReference>
<protein>
    <recommendedName>
        <fullName evidence="3">BHLH domain-containing protein</fullName>
    </recommendedName>
</protein>
<accession>S4RX61</accession>
<dbReference type="Ensembl" id="ENSPMAT00000009842.1">
    <property type="protein sequence ID" value="ENSPMAP00000009801.1"/>
    <property type="gene ID" value="ENSPMAG00000008902.1"/>
</dbReference>
<dbReference type="InterPro" id="IPR036638">
    <property type="entry name" value="HLH_DNA-bd_sf"/>
</dbReference>
<reference evidence="4" key="2">
    <citation type="submission" date="2025-09" db="UniProtKB">
        <authorList>
            <consortium name="Ensembl"/>
        </authorList>
    </citation>
    <scope>IDENTIFICATION</scope>
</reference>
<sequence>EEEEIDVVTVEKRPAVTPGDAGAISASSNTNTAGVRLQSEPCDHALKRCHFPIHQQHNYAAPSPPSPPPTKRWRTEAAATAVAVRSAARGEPARLPAFTRGNSTSSSDSEESERRRTHNILERQRRDGLRSSFLGLRDVIPELCRNDKAAKVMILRKAGEYAKRLVAEEHRLLLEKRQAEARQHQLLRKIESLKR</sequence>